<protein>
    <recommendedName>
        <fullName evidence="3">UPF0266 membrane protein YobD</fullName>
    </recommendedName>
</protein>
<evidence type="ECO:0000256" key="7">
    <source>
        <dbReference type="ARBA" id="ARBA00023136"/>
    </source>
</evidence>
<evidence type="ECO:0000256" key="5">
    <source>
        <dbReference type="ARBA" id="ARBA00022692"/>
    </source>
</evidence>
<comment type="subcellular location">
    <subcellularLocation>
        <location evidence="1">Cell membrane</location>
        <topology evidence="1">Multi-pass membrane protein</topology>
    </subcellularLocation>
</comment>
<dbReference type="Pfam" id="PF06173">
    <property type="entry name" value="DUF986"/>
    <property type="match status" value="1"/>
</dbReference>
<comment type="caution">
    <text evidence="9">The sequence shown here is derived from an EMBL/GenBank/DDBJ whole genome shotgun (WGS) entry which is preliminary data.</text>
</comment>
<dbReference type="EMBL" id="JTJU01000018">
    <property type="protein sequence ID" value="OBX11122.1"/>
    <property type="molecule type" value="Genomic_DNA"/>
</dbReference>
<dbReference type="InterPro" id="IPR009328">
    <property type="entry name" value="DUF986"/>
</dbReference>
<organism evidence="9 10">
    <name type="scientific">Gallibacterium salpingitidis</name>
    <dbReference type="NCBI Taxonomy" id="505341"/>
    <lineage>
        <taxon>Bacteria</taxon>
        <taxon>Pseudomonadati</taxon>
        <taxon>Pseudomonadota</taxon>
        <taxon>Gammaproteobacteria</taxon>
        <taxon>Pasteurellales</taxon>
        <taxon>Pasteurellaceae</taxon>
        <taxon>Gallibacterium</taxon>
    </lineage>
</organism>
<evidence type="ECO:0000256" key="4">
    <source>
        <dbReference type="ARBA" id="ARBA00022475"/>
    </source>
</evidence>
<accession>A0AB36E4Q3</accession>
<name>A0AB36E4Q3_9PAST</name>
<evidence type="ECO:0000313" key="9">
    <source>
        <dbReference type="EMBL" id="OBX11122.1"/>
    </source>
</evidence>
<proteinExistence type="inferred from homology"/>
<evidence type="ECO:0000256" key="6">
    <source>
        <dbReference type="ARBA" id="ARBA00022989"/>
    </source>
</evidence>
<keyword evidence="6 8" id="KW-1133">Transmembrane helix</keyword>
<reference evidence="9 10" key="1">
    <citation type="submission" date="2014-11" db="EMBL/GenBank/DDBJ databases">
        <title>Pan-genome of Gallibacterium spp.</title>
        <authorList>
            <person name="Kudirkiene E."/>
            <person name="Bojesen A.M."/>
        </authorList>
    </citation>
    <scope>NUCLEOTIDE SEQUENCE [LARGE SCALE GENOMIC DNA]</scope>
    <source>
        <strain evidence="9 10">18469/18</strain>
    </source>
</reference>
<dbReference type="AlphaFoldDB" id="A0AB36E4Q3"/>
<evidence type="ECO:0000256" key="3">
    <source>
        <dbReference type="ARBA" id="ARBA00019407"/>
    </source>
</evidence>
<keyword evidence="5 8" id="KW-0812">Transmembrane</keyword>
<evidence type="ECO:0000313" key="10">
    <source>
        <dbReference type="Proteomes" id="UP000092527"/>
    </source>
</evidence>
<feature type="transmembrane region" description="Helical" evidence="8">
    <location>
        <begin position="46"/>
        <end position="64"/>
    </location>
</feature>
<evidence type="ECO:0000256" key="2">
    <source>
        <dbReference type="ARBA" id="ARBA00009962"/>
    </source>
</evidence>
<feature type="transmembrane region" description="Helical" evidence="8">
    <location>
        <begin position="70"/>
        <end position="90"/>
    </location>
</feature>
<evidence type="ECO:0000256" key="1">
    <source>
        <dbReference type="ARBA" id="ARBA00004651"/>
    </source>
</evidence>
<dbReference type="RefSeq" id="WP_066112645.1">
    <property type="nucleotide sequence ID" value="NZ_JTJT01000023.1"/>
</dbReference>
<gene>
    <name evidence="9" type="ORF">QV09_03780</name>
</gene>
<dbReference type="Proteomes" id="UP000092527">
    <property type="component" value="Unassembled WGS sequence"/>
</dbReference>
<sequence>MIINITLFVLIVFYLLFAIYDQFLVDKRYGKTVIRVPLLRKLQLEGIVMLVLIWLAVYQALPQGLEKRTIYLLVMLSILLLYHFFIRYPVFLLKESGFYLNNFYIPYQRLDTINISENGFLQLVLKNGKAMPVYIRDVDDVAKVLDFFVKTGRITQSIGGK</sequence>
<dbReference type="GO" id="GO:0005886">
    <property type="term" value="C:plasma membrane"/>
    <property type="evidence" value="ECO:0007669"/>
    <property type="project" value="UniProtKB-SubCell"/>
</dbReference>
<comment type="similarity">
    <text evidence="2">Belongs to the UPF0266 family.</text>
</comment>
<keyword evidence="4" id="KW-1003">Cell membrane</keyword>
<feature type="transmembrane region" description="Helical" evidence="8">
    <location>
        <begin position="6"/>
        <end position="25"/>
    </location>
</feature>
<keyword evidence="7 8" id="KW-0472">Membrane</keyword>
<evidence type="ECO:0000256" key="8">
    <source>
        <dbReference type="SAM" id="Phobius"/>
    </source>
</evidence>